<organism evidence="1">
    <name type="scientific">Borrelia coriaceae ATCC 43381</name>
    <dbReference type="NCBI Taxonomy" id="1408429"/>
    <lineage>
        <taxon>Bacteria</taxon>
        <taxon>Pseudomonadati</taxon>
        <taxon>Spirochaetota</taxon>
        <taxon>Spirochaetia</taxon>
        <taxon>Spirochaetales</taxon>
        <taxon>Borreliaceae</taxon>
        <taxon>Borrelia</taxon>
    </lineage>
</organism>
<dbReference type="HOGENOM" id="CLU_1529718_0_0_12"/>
<dbReference type="AlphaFoldDB" id="W5SW26"/>
<dbReference type="EMBL" id="CP005746">
    <property type="protein sequence ID" value="AHH11097.1"/>
    <property type="molecule type" value="Genomic_DNA"/>
</dbReference>
<gene>
    <name evidence="1" type="ORF">BCO_0000600</name>
</gene>
<sequence>MRVVKLFLKLCFIACLFIIFVSCKTRESQEFKAKTYISNSRGSGGFGLYLKNGGSELEISSPFSYGMFVRFALTLERERPIIIRSIKLNGEDVYVYDGFVNSVNFDNSFKPGKWHVDYTLQFDRCKPKWRELIRESKGSDLKFSVIAMEVESRNEKFYEFRVSAENLSLLINMLEKIYHVYAE</sequence>
<dbReference type="PROSITE" id="PS51257">
    <property type="entry name" value="PROKAR_LIPOPROTEIN"/>
    <property type="match status" value="1"/>
</dbReference>
<accession>W5SW26</accession>
<keyword evidence="2" id="KW-1185">Reference proteome</keyword>
<protein>
    <recommendedName>
        <fullName evidence="3">Lipoprotein</fullName>
    </recommendedName>
</protein>
<geneLocation type="plasmid" evidence="1 2">
    <name>unnamed</name>
</geneLocation>
<proteinExistence type="predicted"/>
<dbReference type="Proteomes" id="UP000019330">
    <property type="component" value="Plasmid unnamed"/>
</dbReference>
<reference evidence="1" key="1">
    <citation type="submission" date="2013-04" db="EMBL/GenBank/DDBJ databases">
        <title>Comparative Genomics of Relapsing Fever Spirochetes.</title>
        <authorList>
            <person name="Schwan T.G."/>
            <person name="Raffel S.J."/>
            <person name="Porcella S.F."/>
            <person name="Martens C.A."/>
            <person name="Bruno D.P."/>
            <person name="Ricklefs S.M."/>
            <person name="Barbian K.B."/>
        </authorList>
    </citation>
    <scope>NUCLEOTIDE SEQUENCE</scope>
    <source>
        <strain evidence="1">Co53</strain>
        <plasmid evidence="1">unnamed</plasmid>
    </source>
</reference>
<keyword evidence="1" id="KW-0614">Plasmid</keyword>
<evidence type="ECO:0000313" key="1">
    <source>
        <dbReference type="EMBL" id="AHH11097.1"/>
    </source>
</evidence>
<evidence type="ECO:0000313" key="2">
    <source>
        <dbReference type="Proteomes" id="UP000019330"/>
    </source>
</evidence>
<dbReference type="RefSeq" id="WP_025408450.1">
    <property type="nucleotide sequence ID" value="NZ_CP005746.1"/>
</dbReference>
<name>W5SW26_9SPIR</name>
<evidence type="ECO:0008006" key="3">
    <source>
        <dbReference type="Google" id="ProtNLM"/>
    </source>
</evidence>